<keyword evidence="4" id="KW-1185">Reference proteome</keyword>
<comment type="caution">
    <text evidence="3">The sequence shown here is derived from an EMBL/GenBank/DDBJ whole genome shotgun (WGS) entry which is preliminary data.</text>
</comment>
<organism evidence="3 4">
    <name type="scientific">Colletotrichum karsti</name>
    <dbReference type="NCBI Taxonomy" id="1095194"/>
    <lineage>
        <taxon>Eukaryota</taxon>
        <taxon>Fungi</taxon>
        <taxon>Dikarya</taxon>
        <taxon>Ascomycota</taxon>
        <taxon>Pezizomycotina</taxon>
        <taxon>Sordariomycetes</taxon>
        <taxon>Hypocreomycetidae</taxon>
        <taxon>Glomerellales</taxon>
        <taxon>Glomerellaceae</taxon>
        <taxon>Colletotrichum</taxon>
        <taxon>Colletotrichum boninense species complex</taxon>
    </lineage>
</organism>
<evidence type="ECO:0000259" key="2">
    <source>
        <dbReference type="PROSITE" id="PS50181"/>
    </source>
</evidence>
<protein>
    <recommendedName>
        <fullName evidence="2">F-box domain-containing protein</fullName>
    </recommendedName>
</protein>
<evidence type="ECO:0000313" key="4">
    <source>
        <dbReference type="Proteomes" id="UP000781932"/>
    </source>
</evidence>
<dbReference type="InterPro" id="IPR001810">
    <property type="entry name" value="F-box_dom"/>
</dbReference>
<dbReference type="InterPro" id="IPR032675">
    <property type="entry name" value="LRR_dom_sf"/>
</dbReference>
<reference evidence="3" key="2">
    <citation type="submission" date="2020-11" db="EMBL/GenBank/DDBJ databases">
        <title>Whole genome sequencing of Colletotrichum sp.</title>
        <authorList>
            <person name="Li H."/>
        </authorList>
    </citation>
    <scope>NUCLEOTIDE SEQUENCE</scope>
    <source>
        <strain evidence="3">CkLH20</strain>
    </source>
</reference>
<dbReference type="EMBL" id="JAATWM020000002">
    <property type="protein sequence ID" value="KAF9881551.1"/>
    <property type="molecule type" value="Genomic_DNA"/>
</dbReference>
<dbReference type="SUPFAM" id="SSF52047">
    <property type="entry name" value="RNI-like"/>
    <property type="match status" value="1"/>
</dbReference>
<evidence type="ECO:0000256" key="1">
    <source>
        <dbReference type="SAM" id="MobiDB-lite"/>
    </source>
</evidence>
<sequence>MVWTRSQTAFIARGTFRFLDLPPEITARIINNLDLKSIQSFRLASRQFASRCLTPHFLGHFAHQKLNLLLEETTRLAEKSTGSAIVSVAIKHVTIDATRFSFLDSEQYDDELVDSMATAFRAISSLDRIEIGGPQEKLGGRAKGTAMKRGAKIPRMSEPVTHRAAAGFTLVMSAIAKSGVAIKELVVFRAPAWCRGMLQSIVFAELLPTLNAKNSRFSDAAGAIKKFSTSLATRRNLLEVRHGLMGRRERDDHCLPATSSLATAKENFFGLAGMLHHMPNLKTLDIHFYDTLIGTTDAYSEIFDFIADSLTLPYLENLSLDMLPVKERSLLKFLKKSPMLQKASFKWVRLTEGTWKPIFRYLSDEAPHLSKIHLASIADSKTSMVNLCPSRGSKSSKSELHDLLGKETEAGNGYVCSEGTMIHRREFREGQIRGELVFEDERVGSPLDSTEWQKYTAVLKAKSDRNWEKLETEYGY</sequence>
<dbReference type="AlphaFoldDB" id="A0A9P6LQD6"/>
<dbReference type="GeneID" id="62156491"/>
<name>A0A9P6LQD6_9PEZI</name>
<dbReference type="InterPro" id="IPR036047">
    <property type="entry name" value="F-box-like_dom_sf"/>
</dbReference>
<gene>
    <name evidence="3" type="ORF">CkaCkLH20_00697</name>
</gene>
<dbReference type="SUPFAM" id="SSF81383">
    <property type="entry name" value="F-box domain"/>
    <property type="match status" value="1"/>
</dbReference>
<accession>A0A9P6LQD6</accession>
<dbReference type="RefSeq" id="XP_038751012.1">
    <property type="nucleotide sequence ID" value="XM_038883417.1"/>
</dbReference>
<proteinExistence type="predicted"/>
<dbReference type="Proteomes" id="UP000781932">
    <property type="component" value="Unassembled WGS sequence"/>
</dbReference>
<feature type="region of interest" description="Disordered" evidence="1">
    <location>
        <begin position="137"/>
        <end position="156"/>
    </location>
</feature>
<dbReference type="Gene3D" id="3.80.10.10">
    <property type="entry name" value="Ribonuclease Inhibitor"/>
    <property type="match status" value="1"/>
</dbReference>
<dbReference type="OrthoDB" id="3886018at2759"/>
<dbReference type="PROSITE" id="PS50181">
    <property type="entry name" value="FBOX"/>
    <property type="match status" value="1"/>
</dbReference>
<evidence type="ECO:0000313" key="3">
    <source>
        <dbReference type="EMBL" id="KAF9881551.1"/>
    </source>
</evidence>
<dbReference type="Pfam" id="PF00646">
    <property type="entry name" value="F-box"/>
    <property type="match status" value="1"/>
</dbReference>
<feature type="domain" description="F-box" evidence="2">
    <location>
        <begin position="15"/>
        <end position="48"/>
    </location>
</feature>
<reference evidence="3" key="1">
    <citation type="submission" date="2020-03" db="EMBL/GenBank/DDBJ databases">
        <authorList>
            <person name="He L."/>
        </authorList>
    </citation>
    <scope>NUCLEOTIDE SEQUENCE</scope>
    <source>
        <strain evidence="3">CkLH20</strain>
    </source>
</reference>